<keyword evidence="2" id="KW-1185">Reference proteome</keyword>
<evidence type="ECO:0000313" key="2">
    <source>
        <dbReference type="Proteomes" id="UP000316426"/>
    </source>
</evidence>
<dbReference type="EMBL" id="CP036349">
    <property type="protein sequence ID" value="QDV73804.1"/>
    <property type="molecule type" value="Genomic_DNA"/>
</dbReference>
<proteinExistence type="predicted"/>
<dbReference type="Pfam" id="PF07618">
    <property type="entry name" value="DUF1580"/>
    <property type="match status" value="1"/>
</dbReference>
<dbReference type="RefSeq" id="WP_145111417.1">
    <property type="nucleotide sequence ID" value="NZ_CP036349.1"/>
</dbReference>
<evidence type="ECO:0000313" key="1">
    <source>
        <dbReference type="EMBL" id="QDV73804.1"/>
    </source>
</evidence>
<sequence>MKPQSLNGEQLVSLQEVPDYLPTRRGKKVHITTIYRWVLKGVRGKVLESALLGGIRYTSLEALQRFLGTTTTNVQESHRKAQIDVILSNRGLTMP</sequence>
<dbReference type="KEGG" id="bmei:Spa11_20030"/>
<accession>A0A518K7M7</accession>
<protein>
    <recommendedName>
        <fullName evidence="3">DUF1580 domain-containing protein</fullName>
    </recommendedName>
</protein>
<organism evidence="1 2">
    <name type="scientific">Botrimarina mediterranea</name>
    <dbReference type="NCBI Taxonomy" id="2528022"/>
    <lineage>
        <taxon>Bacteria</taxon>
        <taxon>Pseudomonadati</taxon>
        <taxon>Planctomycetota</taxon>
        <taxon>Planctomycetia</taxon>
        <taxon>Pirellulales</taxon>
        <taxon>Lacipirellulaceae</taxon>
        <taxon>Botrimarina</taxon>
    </lineage>
</organism>
<evidence type="ECO:0008006" key="3">
    <source>
        <dbReference type="Google" id="ProtNLM"/>
    </source>
</evidence>
<name>A0A518K7M7_9BACT</name>
<reference evidence="1 2" key="1">
    <citation type="submission" date="2019-02" db="EMBL/GenBank/DDBJ databases">
        <title>Deep-cultivation of Planctomycetes and their phenomic and genomic characterization uncovers novel biology.</title>
        <authorList>
            <person name="Wiegand S."/>
            <person name="Jogler M."/>
            <person name="Boedeker C."/>
            <person name="Pinto D."/>
            <person name="Vollmers J."/>
            <person name="Rivas-Marin E."/>
            <person name="Kohn T."/>
            <person name="Peeters S.H."/>
            <person name="Heuer A."/>
            <person name="Rast P."/>
            <person name="Oberbeckmann S."/>
            <person name="Bunk B."/>
            <person name="Jeske O."/>
            <person name="Meyerdierks A."/>
            <person name="Storesund J.E."/>
            <person name="Kallscheuer N."/>
            <person name="Luecker S."/>
            <person name="Lage O.M."/>
            <person name="Pohl T."/>
            <person name="Merkel B.J."/>
            <person name="Hornburger P."/>
            <person name="Mueller R.-W."/>
            <person name="Bruemmer F."/>
            <person name="Labrenz M."/>
            <person name="Spormann A.M."/>
            <person name="Op den Camp H."/>
            <person name="Overmann J."/>
            <person name="Amann R."/>
            <person name="Jetten M.S.M."/>
            <person name="Mascher T."/>
            <person name="Medema M.H."/>
            <person name="Devos D.P."/>
            <person name="Kaster A.-K."/>
            <person name="Ovreas L."/>
            <person name="Rohde M."/>
            <person name="Galperin M.Y."/>
            <person name="Jogler C."/>
        </authorList>
    </citation>
    <scope>NUCLEOTIDE SEQUENCE [LARGE SCALE GENOMIC DNA]</scope>
    <source>
        <strain evidence="1 2">Spa11</strain>
    </source>
</reference>
<dbReference type="AlphaFoldDB" id="A0A518K7M7"/>
<dbReference type="Proteomes" id="UP000316426">
    <property type="component" value="Chromosome"/>
</dbReference>
<gene>
    <name evidence="1" type="ORF">Spa11_20030</name>
</gene>
<dbReference type="InterPro" id="IPR011474">
    <property type="entry name" value="DUF1580"/>
</dbReference>